<dbReference type="InterPro" id="IPR017850">
    <property type="entry name" value="Alkaline_phosphatase_core_sf"/>
</dbReference>
<dbReference type="PANTHER" id="PTHR43737">
    <property type="entry name" value="BLL7424 PROTEIN"/>
    <property type="match status" value="1"/>
</dbReference>
<keyword evidence="2" id="KW-1185">Reference proteome</keyword>
<dbReference type="AlphaFoldDB" id="A0A517QPG3"/>
<name>A0A517QPG3_9PLAN</name>
<evidence type="ECO:0000313" key="2">
    <source>
        <dbReference type="Proteomes" id="UP000315724"/>
    </source>
</evidence>
<dbReference type="InterPro" id="IPR010869">
    <property type="entry name" value="DUF1501"/>
</dbReference>
<dbReference type="Gene3D" id="3.40.720.10">
    <property type="entry name" value="Alkaline Phosphatase, subunit A"/>
    <property type="match status" value="1"/>
</dbReference>
<dbReference type="Pfam" id="PF07394">
    <property type="entry name" value="DUF1501"/>
    <property type="match status" value="1"/>
</dbReference>
<reference evidence="1 2" key="1">
    <citation type="submission" date="2019-02" db="EMBL/GenBank/DDBJ databases">
        <title>Deep-cultivation of Planctomycetes and their phenomic and genomic characterization uncovers novel biology.</title>
        <authorList>
            <person name="Wiegand S."/>
            <person name="Jogler M."/>
            <person name="Boedeker C."/>
            <person name="Pinto D."/>
            <person name="Vollmers J."/>
            <person name="Rivas-Marin E."/>
            <person name="Kohn T."/>
            <person name="Peeters S.H."/>
            <person name="Heuer A."/>
            <person name="Rast P."/>
            <person name="Oberbeckmann S."/>
            <person name="Bunk B."/>
            <person name="Jeske O."/>
            <person name="Meyerdierks A."/>
            <person name="Storesund J.E."/>
            <person name="Kallscheuer N."/>
            <person name="Luecker S."/>
            <person name="Lage O.M."/>
            <person name="Pohl T."/>
            <person name="Merkel B.J."/>
            <person name="Hornburger P."/>
            <person name="Mueller R.-W."/>
            <person name="Bruemmer F."/>
            <person name="Labrenz M."/>
            <person name="Spormann A.M."/>
            <person name="Op den Camp H."/>
            <person name="Overmann J."/>
            <person name="Amann R."/>
            <person name="Jetten M.S.M."/>
            <person name="Mascher T."/>
            <person name="Medema M.H."/>
            <person name="Devos D.P."/>
            <person name="Kaster A.-K."/>
            <person name="Ovreas L."/>
            <person name="Rohde M."/>
            <person name="Galperin M.Y."/>
            <person name="Jogler C."/>
        </authorList>
    </citation>
    <scope>NUCLEOTIDE SEQUENCE [LARGE SCALE GENOMIC DNA]</scope>
    <source>
        <strain evidence="1 2">Mal48</strain>
    </source>
</reference>
<organism evidence="1 2">
    <name type="scientific">Thalassoglobus polymorphus</name>
    <dbReference type="NCBI Taxonomy" id="2527994"/>
    <lineage>
        <taxon>Bacteria</taxon>
        <taxon>Pseudomonadati</taxon>
        <taxon>Planctomycetota</taxon>
        <taxon>Planctomycetia</taxon>
        <taxon>Planctomycetales</taxon>
        <taxon>Planctomycetaceae</taxon>
        <taxon>Thalassoglobus</taxon>
    </lineage>
</organism>
<dbReference type="SUPFAM" id="SSF53649">
    <property type="entry name" value="Alkaline phosphatase-like"/>
    <property type="match status" value="1"/>
</dbReference>
<proteinExistence type="predicted"/>
<accession>A0A517QPG3</accession>
<dbReference type="KEGG" id="tpol:Mal48_27830"/>
<evidence type="ECO:0008006" key="3">
    <source>
        <dbReference type="Google" id="ProtNLM"/>
    </source>
</evidence>
<dbReference type="PANTHER" id="PTHR43737:SF1">
    <property type="entry name" value="DUF1501 DOMAIN-CONTAINING PROTEIN"/>
    <property type="match status" value="1"/>
</dbReference>
<dbReference type="EMBL" id="CP036267">
    <property type="protein sequence ID" value="QDT33530.1"/>
    <property type="molecule type" value="Genomic_DNA"/>
</dbReference>
<gene>
    <name evidence="1" type="ORF">Mal48_27830</name>
</gene>
<protein>
    <recommendedName>
        <fullName evidence="3">Sulfatase</fullName>
    </recommendedName>
</protein>
<sequence length="486" mass="54638">MCLNFVKQWSEHMMNLLNRRNWLASTACGFGSLAFHGLASAESDSLAVASENPLAAKQPMFPAKAKRVIFLFMQGGPSQVDSFDYKPILEKHHGEKFEFRDARKMARGNSGDQETLMKPLWKFRQYGETGHAVSDLFPHIGQRVDDLCFVHSMHTNGVAHGPSTLFLHTGALNLIRPSMGSWINYGLGTENNNLPGFVTISPSSANGGPRNYSNSFLPACYQGTAIGRAEQSSHQVKFRHIQNPFFDQPVQEKQFQLLRELNASQLGSRQDSELEAVISSYELAWRMQMHAPQLLDLSEESESTMKLYGIDQKETEDFGRQCLMARRMAEQGVRFVQVNYSDNGSNPRWDQHSKMERHAIHAKATDQPVAGLLIDLKKRGLLEDTLVWWGGEFGRNPFSQGADGRDHNPKGFTHFLAGGGVKQAFKYGATDEFGHEAVENKIHMHDLHATILHLLGLDHERLTYRHAGRDFRLTDVEGHVAHDLIA</sequence>
<dbReference type="Proteomes" id="UP000315724">
    <property type="component" value="Chromosome"/>
</dbReference>
<evidence type="ECO:0000313" key="1">
    <source>
        <dbReference type="EMBL" id="QDT33530.1"/>
    </source>
</evidence>